<dbReference type="EMBL" id="SNWQ01000023">
    <property type="protein sequence ID" value="TDO35267.1"/>
    <property type="molecule type" value="Genomic_DNA"/>
</dbReference>
<dbReference type="Pfam" id="PF02595">
    <property type="entry name" value="Gly_kinase"/>
    <property type="match status" value="1"/>
</dbReference>
<evidence type="ECO:0000313" key="5">
    <source>
        <dbReference type="Proteomes" id="UP000295388"/>
    </source>
</evidence>
<evidence type="ECO:0000256" key="2">
    <source>
        <dbReference type="ARBA" id="ARBA00022679"/>
    </source>
</evidence>
<gene>
    <name evidence="4" type="ORF">EV643_12373</name>
</gene>
<dbReference type="PANTHER" id="PTHR21599">
    <property type="entry name" value="GLYCERATE KINASE"/>
    <property type="match status" value="1"/>
</dbReference>
<protein>
    <submittedName>
        <fullName evidence="4">Glycerate kinase</fullName>
    </submittedName>
</protein>
<dbReference type="InterPro" id="IPR018193">
    <property type="entry name" value="Glyc_kinase_flavodox-like_fold"/>
</dbReference>
<dbReference type="Gene3D" id="3.40.50.10350">
    <property type="entry name" value="Glycerate kinase, domain 1"/>
    <property type="match status" value="1"/>
</dbReference>
<accession>A0A4R6JI37</accession>
<reference evidence="4 5" key="1">
    <citation type="submission" date="2019-03" db="EMBL/GenBank/DDBJ databases">
        <title>Genomic Encyclopedia of Type Strains, Phase III (KMG-III): the genomes of soil and plant-associated and newly described type strains.</title>
        <authorList>
            <person name="Whitman W."/>
        </authorList>
    </citation>
    <scope>NUCLEOTIDE SEQUENCE [LARGE SCALE GENOMIC DNA]</scope>
    <source>
        <strain evidence="4 5">VKM Ac-2527</strain>
    </source>
</reference>
<dbReference type="GO" id="GO:0031388">
    <property type="term" value="P:organic acid phosphorylation"/>
    <property type="evidence" value="ECO:0007669"/>
    <property type="project" value="InterPro"/>
</dbReference>
<dbReference type="InterPro" id="IPR036129">
    <property type="entry name" value="Glycerate_kinase_sf"/>
</dbReference>
<dbReference type="InterPro" id="IPR004381">
    <property type="entry name" value="Glycerate_kinase"/>
</dbReference>
<organism evidence="4 5">
    <name type="scientific">Kribbella caucasensis</name>
    <dbReference type="NCBI Taxonomy" id="2512215"/>
    <lineage>
        <taxon>Bacteria</taxon>
        <taxon>Bacillati</taxon>
        <taxon>Actinomycetota</taxon>
        <taxon>Actinomycetes</taxon>
        <taxon>Propionibacteriales</taxon>
        <taxon>Kribbellaceae</taxon>
        <taxon>Kribbella</taxon>
    </lineage>
</organism>
<name>A0A4R6JI37_9ACTN</name>
<proteinExistence type="inferred from homology"/>
<dbReference type="InterPro" id="IPR018197">
    <property type="entry name" value="Glycerate_kinase_RE-like"/>
</dbReference>
<evidence type="ECO:0000313" key="4">
    <source>
        <dbReference type="EMBL" id="TDO35267.1"/>
    </source>
</evidence>
<keyword evidence="2" id="KW-0808">Transferase</keyword>
<dbReference type="Gene3D" id="3.90.1510.10">
    <property type="entry name" value="Glycerate kinase, domain 2"/>
    <property type="match status" value="1"/>
</dbReference>
<sequence length="278" mass="27853">MTTPAVLRFVIAPSGFKESLDAAAVAAAIAAGIRRVIPDAIVDRVPLVDGGEGSAAALAAATGGRLVPVTVTGPVGKPVPAHFAILGGRGPRTAVVEMAAAAGLRLVPADRRDPGRTSTTGVGQLISAALDSGCERIIVGCGDSGTCDGGAGALTALGVRLLDADGRPVTPDGHHLGEVATIDAAGLDPRLCHTQVLLACNPHNLLTGPRGVAEVFGPQKGATPEQVRLLGAAMAHWARLLQRTYGVDVAAQPGSGAWAVSEPDSLLSLARSSYPGTS</sequence>
<comment type="caution">
    <text evidence="4">The sequence shown here is derived from an EMBL/GenBank/DDBJ whole genome shotgun (WGS) entry which is preliminary data.</text>
</comment>
<keyword evidence="5" id="KW-1185">Reference proteome</keyword>
<dbReference type="SUPFAM" id="SSF110738">
    <property type="entry name" value="Glycerate kinase I"/>
    <property type="match status" value="1"/>
</dbReference>
<dbReference type="RefSeq" id="WP_202869899.1">
    <property type="nucleotide sequence ID" value="NZ_SNWQ01000023.1"/>
</dbReference>
<keyword evidence="3 4" id="KW-0418">Kinase</keyword>
<dbReference type="NCBIfam" id="TIGR00045">
    <property type="entry name" value="glycerate kinase"/>
    <property type="match status" value="1"/>
</dbReference>
<dbReference type="GO" id="GO:0008887">
    <property type="term" value="F:glycerate kinase activity"/>
    <property type="evidence" value="ECO:0007669"/>
    <property type="project" value="InterPro"/>
</dbReference>
<comment type="similarity">
    <text evidence="1">Belongs to the glycerate kinase type-1 family.</text>
</comment>
<evidence type="ECO:0000256" key="1">
    <source>
        <dbReference type="ARBA" id="ARBA00006284"/>
    </source>
</evidence>
<evidence type="ECO:0000256" key="3">
    <source>
        <dbReference type="ARBA" id="ARBA00022777"/>
    </source>
</evidence>
<dbReference type="Proteomes" id="UP000295388">
    <property type="component" value="Unassembled WGS sequence"/>
</dbReference>
<dbReference type="PANTHER" id="PTHR21599:SF0">
    <property type="entry name" value="GLYCERATE KINASE"/>
    <property type="match status" value="1"/>
</dbReference>
<dbReference type="AlphaFoldDB" id="A0A4R6JI37"/>